<evidence type="ECO:0000256" key="1">
    <source>
        <dbReference type="SAM" id="MobiDB-lite"/>
    </source>
</evidence>
<keyword evidence="3" id="KW-1185">Reference proteome</keyword>
<feature type="region of interest" description="Disordered" evidence="1">
    <location>
        <begin position="1"/>
        <end position="23"/>
    </location>
</feature>
<comment type="caution">
    <text evidence="2">The sequence shown here is derived from an EMBL/GenBank/DDBJ whole genome shotgun (WGS) entry which is preliminary data.</text>
</comment>
<evidence type="ECO:0000313" key="3">
    <source>
        <dbReference type="Proteomes" id="UP000828390"/>
    </source>
</evidence>
<protein>
    <submittedName>
        <fullName evidence="2">Uncharacterized protein</fullName>
    </submittedName>
</protein>
<organism evidence="2 3">
    <name type="scientific">Dreissena polymorpha</name>
    <name type="common">Zebra mussel</name>
    <name type="synonym">Mytilus polymorpha</name>
    <dbReference type="NCBI Taxonomy" id="45954"/>
    <lineage>
        <taxon>Eukaryota</taxon>
        <taxon>Metazoa</taxon>
        <taxon>Spiralia</taxon>
        <taxon>Lophotrochozoa</taxon>
        <taxon>Mollusca</taxon>
        <taxon>Bivalvia</taxon>
        <taxon>Autobranchia</taxon>
        <taxon>Heteroconchia</taxon>
        <taxon>Euheterodonta</taxon>
        <taxon>Imparidentia</taxon>
        <taxon>Neoheterodontei</taxon>
        <taxon>Myida</taxon>
        <taxon>Dreissenoidea</taxon>
        <taxon>Dreissenidae</taxon>
        <taxon>Dreissena</taxon>
    </lineage>
</organism>
<accession>A0A9D4KE33</accession>
<name>A0A9D4KE33_DREPO</name>
<gene>
    <name evidence="2" type="ORF">DPMN_111252</name>
</gene>
<reference evidence="2" key="1">
    <citation type="journal article" date="2019" name="bioRxiv">
        <title>The Genome of the Zebra Mussel, Dreissena polymorpha: A Resource for Invasive Species Research.</title>
        <authorList>
            <person name="McCartney M.A."/>
            <person name="Auch B."/>
            <person name="Kono T."/>
            <person name="Mallez S."/>
            <person name="Zhang Y."/>
            <person name="Obille A."/>
            <person name="Becker A."/>
            <person name="Abrahante J.E."/>
            <person name="Garbe J."/>
            <person name="Badalamenti J.P."/>
            <person name="Herman A."/>
            <person name="Mangelson H."/>
            <person name="Liachko I."/>
            <person name="Sullivan S."/>
            <person name="Sone E.D."/>
            <person name="Koren S."/>
            <person name="Silverstein K.A.T."/>
            <person name="Beckman K.B."/>
            <person name="Gohl D.M."/>
        </authorList>
    </citation>
    <scope>NUCLEOTIDE SEQUENCE</scope>
    <source>
        <strain evidence="2">Duluth1</strain>
        <tissue evidence="2">Whole animal</tissue>
    </source>
</reference>
<proteinExistence type="predicted"/>
<reference evidence="2" key="2">
    <citation type="submission" date="2020-11" db="EMBL/GenBank/DDBJ databases">
        <authorList>
            <person name="McCartney M.A."/>
            <person name="Auch B."/>
            <person name="Kono T."/>
            <person name="Mallez S."/>
            <person name="Becker A."/>
            <person name="Gohl D.M."/>
            <person name="Silverstein K.A.T."/>
            <person name="Koren S."/>
            <person name="Bechman K.B."/>
            <person name="Herman A."/>
            <person name="Abrahante J.E."/>
            <person name="Garbe J."/>
        </authorList>
    </citation>
    <scope>NUCLEOTIDE SEQUENCE</scope>
    <source>
        <strain evidence="2">Duluth1</strain>
        <tissue evidence="2">Whole animal</tissue>
    </source>
</reference>
<dbReference type="AlphaFoldDB" id="A0A9D4KE33"/>
<evidence type="ECO:0000313" key="2">
    <source>
        <dbReference type="EMBL" id="KAH3837850.1"/>
    </source>
</evidence>
<dbReference type="Proteomes" id="UP000828390">
    <property type="component" value="Unassembled WGS sequence"/>
</dbReference>
<sequence>MAVFQSLEPANKPSPSPWKAPKELTEPKQMVAGKVIRPQYQTLLPVWTFPNFRFLMLTLVSCHLQCLHHLPIHQSLFPCWKIGS</sequence>
<dbReference type="EMBL" id="JAIWYP010000004">
    <property type="protein sequence ID" value="KAH3837850.1"/>
    <property type="molecule type" value="Genomic_DNA"/>
</dbReference>